<dbReference type="InterPro" id="IPR018060">
    <property type="entry name" value="HTH_AraC"/>
</dbReference>
<dbReference type="Pfam" id="PF12833">
    <property type="entry name" value="HTH_18"/>
    <property type="match status" value="1"/>
</dbReference>
<proteinExistence type="predicted"/>
<evidence type="ECO:0000313" key="3">
    <source>
        <dbReference type="Proteomes" id="UP001222770"/>
    </source>
</evidence>
<protein>
    <submittedName>
        <fullName evidence="2">Helix-turn-helix domain-containing protein</fullName>
    </submittedName>
</protein>
<keyword evidence="3" id="KW-1185">Reference proteome</keyword>
<organism evidence="2 3">
    <name type="scientific">Novosphingobium cyanobacteriorum</name>
    <dbReference type="NCBI Taxonomy" id="3024215"/>
    <lineage>
        <taxon>Bacteria</taxon>
        <taxon>Pseudomonadati</taxon>
        <taxon>Pseudomonadota</taxon>
        <taxon>Alphaproteobacteria</taxon>
        <taxon>Sphingomonadales</taxon>
        <taxon>Sphingomonadaceae</taxon>
        <taxon>Novosphingobium</taxon>
    </lineage>
</organism>
<dbReference type="RefSeq" id="WP_277275216.1">
    <property type="nucleotide sequence ID" value="NZ_JAROCY010000002.1"/>
</dbReference>
<dbReference type="PROSITE" id="PS01124">
    <property type="entry name" value="HTH_ARAC_FAMILY_2"/>
    <property type="match status" value="1"/>
</dbReference>
<feature type="domain" description="HTH araC/xylS-type" evidence="1">
    <location>
        <begin position="148"/>
        <end position="248"/>
    </location>
</feature>
<gene>
    <name evidence="2" type="ORF">POM99_02455</name>
</gene>
<dbReference type="EMBL" id="JAROCY010000002">
    <property type="protein sequence ID" value="MDF8332052.1"/>
    <property type="molecule type" value="Genomic_DNA"/>
</dbReference>
<dbReference type="Gene3D" id="1.10.10.60">
    <property type="entry name" value="Homeodomain-like"/>
    <property type="match status" value="1"/>
</dbReference>
<accession>A0ABT6CDZ4</accession>
<comment type="caution">
    <text evidence="2">The sequence shown here is derived from an EMBL/GenBank/DDBJ whole genome shotgun (WGS) entry which is preliminary data.</text>
</comment>
<dbReference type="SMART" id="SM00342">
    <property type="entry name" value="HTH_ARAC"/>
    <property type="match status" value="1"/>
</dbReference>
<evidence type="ECO:0000313" key="2">
    <source>
        <dbReference type="EMBL" id="MDF8332052.1"/>
    </source>
</evidence>
<name>A0ABT6CDZ4_9SPHN</name>
<sequence length="284" mass="31075">MQPYFTTFYVLEMDVPGGGTVTDWLHPEWANLRLFQGGLPDSDLGGRDHVSGVPATFTGPSSRAVRFTIGSTRMWGIGLLPLGWARFAGLPASEMADRLLNPLPAPALAPFIPLIQSVFRDGEADEAAELARIVAYFTARDVGEVPDRARIQAVHAALLEPDVGSVAEMAELARLPAHTVERICSRHFGFTPRLLLRRQRFMRSLSQYMLDPSLKWIGAIDGHYHDQAQFVRDFHRFMGMSPRAYAAQPHPVLAAVMQARQAAAGAAVQALHNPLKAGRSSAAV</sequence>
<reference evidence="2 3" key="1">
    <citation type="submission" date="2023-03" db="EMBL/GenBank/DDBJ databases">
        <title>Novosphingobium cyanobacteriorum sp. nov., isolated from a eutrophic reservoir during the Microcystis bloom period.</title>
        <authorList>
            <person name="Kang M."/>
            <person name="Le V."/>
            <person name="Ko S.-R."/>
            <person name="Lee S.-A."/>
            <person name="Ahn C.-Y."/>
        </authorList>
    </citation>
    <scope>NUCLEOTIDE SEQUENCE [LARGE SCALE GENOMIC DNA]</scope>
    <source>
        <strain evidence="2 3">HBC54</strain>
    </source>
</reference>
<dbReference type="Proteomes" id="UP001222770">
    <property type="component" value="Unassembled WGS sequence"/>
</dbReference>
<evidence type="ECO:0000259" key="1">
    <source>
        <dbReference type="PROSITE" id="PS01124"/>
    </source>
</evidence>